<keyword evidence="3" id="KW-1185">Reference proteome</keyword>
<accession>A0ABS4IIL0</accession>
<keyword evidence="1" id="KW-1133">Transmembrane helix</keyword>
<sequence>MRHPHDKFIRIELISLAFVVLIGLIALIQGFILLLFLGFYLLALGLFCNALIESYSHRTVQAGKQLLRSILIIVFTTFLFFQL</sequence>
<organism evidence="2 3">
    <name type="scientific">Virgibacillus natechei</name>
    <dbReference type="NCBI Taxonomy" id="1216297"/>
    <lineage>
        <taxon>Bacteria</taxon>
        <taxon>Bacillati</taxon>
        <taxon>Bacillota</taxon>
        <taxon>Bacilli</taxon>
        <taxon>Bacillales</taxon>
        <taxon>Bacillaceae</taxon>
        <taxon>Virgibacillus</taxon>
    </lineage>
</organism>
<evidence type="ECO:0000313" key="3">
    <source>
        <dbReference type="Proteomes" id="UP001519345"/>
    </source>
</evidence>
<evidence type="ECO:0000313" key="2">
    <source>
        <dbReference type="EMBL" id="MBP1969819.1"/>
    </source>
</evidence>
<feature type="transmembrane region" description="Helical" evidence="1">
    <location>
        <begin position="66"/>
        <end position="82"/>
    </location>
</feature>
<feature type="transmembrane region" description="Helical" evidence="1">
    <location>
        <begin position="9"/>
        <end position="28"/>
    </location>
</feature>
<keyword evidence="1" id="KW-0812">Transmembrane</keyword>
<evidence type="ECO:0000256" key="1">
    <source>
        <dbReference type="SAM" id="Phobius"/>
    </source>
</evidence>
<name>A0ABS4IIL0_9BACI</name>
<dbReference type="EMBL" id="JAGGKX010000008">
    <property type="protein sequence ID" value="MBP1969819.1"/>
    <property type="molecule type" value="Genomic_DNA"/>
</dbReference>
<dbReference type="Proteomes" id="UP001519345">
    <property type="component" value="Unassembled WGS sequence"/>
</dbReference>
<protein>
    <submittedName>
        <fullName evidence="2">ABC-type Na+ efflux pump permease subunit</fullName>
    </submittedName>
</protein>
<proteinExistence type="predicted"/>
<gene>
    <name evidence="2" type="ORF">J2Z83_001927</name>
</gene>
<reference evidence="2 3" key="1">
    <citation type="submission" date="2021-03" db="EMBL/GenBank/DDBJ databases">
        <title>Genomic Encyclopedia of Type Strains, Phase IV (KMG-IV): sequencing the most valuable type-strain genomes for metagenomic binning, comparative biology and taxonomic classification.</title>
        <authorList>
            <person name="Goeker M."/>
        </authorList>
    </citation>
    <scope>NUCLEOTIDE SEQUENCE [LARGE SCALE GENOMIC DNA]</scope>
    <source>
        <strain evidence="2 3">DSM 25609</strain>
    </source>
</reference>
<keyword evidence="1" id="KW-0472">Membrane</keyword>
<comment type="caution">
    <text evidence="2">The sequence shown here is derived from an EMBL/GenBank/DDBJ whole genome shotgun (WGS) entry which is preliminary data.</text>
</comment>
<dbReference type="RefSeq" id="WP_209462987.1">
    <property type="nucleotide sequence ID" value="NZ_CP110224.1"/>
</dbReference>
<feature type="transmembrane region" description="Helical" evidence="1">
    <location>
        <begin position="34"/>
        <end position="54"/>
    </location>
</feature>